<reference evidence="3" key="1">
    <citation type="submission" date="2021-01" db="EMBL/GenBank/DDBJ databases">
        <title>Genome public.</title>
        <authorList>
            <person name="Liu C."/>
            <person name="Sun Q."/>
        </authorList>
    </citation>
    <scope>NUCLEOTIDE SEQUENCE [LARGE SCALE GENOMIC DNA]</scope>
    <source>
        <strain evidence="3">CGMCC 1.18722</strain>
    </source>
</reference>
<dbReference type="Proteomes" id="UP000638570">
    <property type="component" value="Unassembled WGS sequence"/>
</dbReference>
<evidence type="ECO:0000256" key="1">
    <source>
        <dbReference type="SAM" id="SignalP"/>
    </source>
</evidence>
<evidence type="ECO:0000313" key="3">
    <source>
        <dbReference type="Proteomes" id="UP000638570"/>
    </source>
</evidence>
<feature type="signal peptide" evidence="1">
    <location>
        <begin position="1"/>
        <end position="18"/>
    </location>
</feature>
<proteinExistence type="predicted"/>
<gene>
    <name evidence="2" type="ORF">JKV55_02410</name>
</gene>
<dbReference type="InterPro" id="IPR011727">
    <property type="entry name" value="CHP02117"/>
</dbReference>
<accession>A0ABS1QMW3</accession>
<dbReference type="EMBL" id="JAERTZ010000004">
    <property type="protein sequence ID" value="MBL1376185.1"/>
    <property type="molecule type" value="Genomic_DNA"/>
</dbReference>
<dbReference type="RefSeq" id="WP_202082146.1">
    <property type="nucleotide sequence ID" value="NZ_JAERTZ010000004.1"/>
</dbReference>
<sequence length="225" mass="23928">MHPWFALLLCLLCAGCGASGGGRYLPASVGQGVPLYLVNHGLHTGLVVPAAGLERRLPGLEGHFPGALFYEVGWGDRVFYQTEEAGSGLALRALLWPTASVVHLVPLSGPVQLYFPELERVELRVSPAGLELLLDRVAASFVRNGEGRPRYAGAGLYGSGGFFYSGERYHLFYTCNTWVARRLADAGVPMRPALALTAGGLMRQAGAAAATYRCCAVPDATPPAR</sequence>
<comment type="caution">
    <text evidence="2">The sequence shown here is derived from an EMBL/GenBank/DDBJ whole genome shotgun (WGS) entry which is preliminary data.</text>
</comment>
<evidence type="ECO:0000313" key="2">
    <source>
        <dbReference type="EMBL" id="MBL1376185.1"/>
    </source>
</evidence>
<keyword evidence="1" id="KW-0732">Signal</keyword>
<protein>
    <submittedName>
        <fullName evidence="2">DUF2459 domain-containing protein</fullName>
    </submittedName>
</protein>
<keyword evidence="3" id="KW-1185">Reference proteome</keyword>
<organism evidence="2 3">
    <name type="scientific">Zobellella iuensis</name>
    <dbReference type="NCBI Taxonomy" id="2803811"/>
    <lineage>
        <taxon>Bacteria</taxon>
        <taxon>Pseudomonadati</taxon>
        <taxon>Pseudomonadota</taxon>
        <taxon>Gammaproteobacteria</taxon>
        <taxon>Aeromonadales</taxon>
        <taxon>Aeromonadaceae</taxon>
        <taxon>Zobellella</taxon>
    </lineage>
</organism>
<feature type="chain" id="PRO_5046463521" evidence="1">
    <location>
        <begin position="19"/>
        <end position="225"/>
    </location>
</feature>
<dbReference type="Pfam" id="PF09601">
    <property type="entry name" value="DUF2459"/>
    <property type="match status" value="1"/>
</dbReference>
<name>A0ABS1QMW3_9GAMM</name>